<dbReference type="Proteomes" id="UP000010420">
    <property type="component" value="Unassembled WGS sequence"/>
</dbReference>
<feature type="active site" description="Charge relay system" evidence="5">
    <location>
        <position position="152"/>
    </location>
</feature>
<dbReference type="Gene3D" id="3.40.50.200">
    <property type="entry name" value="Peptidase S8/S53 domain"/>
    <property type="match status" value="1"/>
</dbReference>
<dbReference type="InterPro" id="IPR050131">
    <property type="entry name" value="Peptidase_S8_subtilisin-like"/>
</dbReference>
<evidence type="ECO:0000256" key="1">
    <source>
        <dbReference type="ARBA" id="ARBA00011073"/>
    </source>
</evidence>
<dbReference type="Pfam" id="PF00082">
    <property type="entry name" value="Peptidase_S8"/>
    <property type="match status" value="1"/>
</dbReference>
<feature type="domain" description="Peptidase S8/S53" evidence="6">
    <location>
        <begin position="108"/>
        <end position="388"/>
    </location>
</feature>
<dbReference type="PRINTS" id="PR00723">
    <property type="entry name" value="SUBTILISIN"/>
</dbReference>
<dbReference type="PANTHER" id="PTHR43806:SF11">
    <property type="entry name" value="CEREVISIN-RELATED"/>
    <property type="match status" value="1"/>
</dbReference>
<dbReference type="OrthoDB" id="9798386at2"/>
<dbReference type="RefSeq" id="WP_005211972.1">
    <property type="nucleotide sequence ID" value="NZ_KB291621.1"/>
</dbReference>
<comment type="caution">
    <text evidence="7">The sequence shown here is derived from an EMBL/GenBank/DDBJ whole genome shotgun (WGS) entry which is preliminary data.</text>
</comment>
<accession>L1QIT4</accession>
<dbReference type="eggNOG" id="COG1404">
    <property type="taxonomic scope" value="Bacteria"/>
</dbReference>
<comment type="similarity">
    <text evidence="1 5">Belongs to the peptidase S8 family.</text>
</comment>
<keyword evidence="8" id="KW-1185">Reference proteome</keyword>
<name>L1QIT4_9CLOT</name>
<dbReference type="InterPro" id="IPR015500">
    <property type="entry name" value="Peptidase_S8_subtilisin-rel"/>
</dbReference>
<dbReference type="GO" id="GO:0004252">
    <property type="term" value="F:serine-type endopeptidase activity"/>
    <property type="evidence" value="ECO:0007669"/>
    <property type="project" value="UniProtKB-UniRule"/>
</dbReference>
<evidence type="ECO:0000256" key="4">
    <source>
        <dbReference type="ARBA" id="ARBA00022825"/>
    </source>
</evidence>
<dbReference type="HOGENOM" id="CLU_011263_15_5_9"/>
<keyword evidence="2 5" id="KW-0645">Protease</keyword>
<reference evidence="7 8" key="1">
    <citation type="submission" date="2012-05" db="EMBL/GenBank/DDBJ databases">
        <authorList>
            <person name="Weinstock G."/>
            <person name="Sodergren E."/>
            <person name="Lobos E.A."/>
            <person name="Fulton L."/>
            <person name="Fulton R."/>
            <person name="Courtney L."/>
            <person name="Fronick C."/>
            <person name="O'Laughlin M."/>
            <person name="Godfrey J."/>
            <person name="Wilson R.M."/>
            <person name="Miner T."/>
            <person name="Farmer C."/>
            <person name="Delehaunty K."/>
            <person name="Cordes M."/>
            <person name="Minx P."/>
            <person name="Tomlinson C."/>
            <person name="Chen J."/>
            <person name="Wollam A."/>
            <person name="Pepin K.H."/>
            <person name="Bhonagiri V."/>
            <person name="Zhang X."/>
            <person name="Suruliraj S."/>
            <person name="Warren W."/>
            <person name="Mitreva M."/>
            <person name="Mardis E.R."/>
            <person name="Wilson R.K."/>
        </authorList>
    </citation>
    <scope>NUCLEOTIDE SEQUENCE [LARGE SCALE GENOMIC DNA]</scope>
    <source>
        <strain evidence="7 8">DSM 1785</strain>
    </source>
</reference>
<dbReference type="InterPro" id="IPR000209">
    <property type="entry name" value="Peptidase_S8/S53_dom"/>
</dbReference>
<dbReference type="GO" id="GO:0006508">
    <property type="term" value="P:proteolysis"/>
    <property type="evidence" value="ECO:0007669"/>
    <property type="project" value="UniProtKB-KW"/>
</dbReference>
<gene>
    <name evidence="7" type="ORF">HMPREF0216_01118</name>
</gene>
<keyword evidence="4 5" id="KW-0720">Serine protease</keyword>
<evidence type="ECO:0000256" key="3">
    <source>
        <dbReference type="ARBA" id="ARBA00022801"/>
    </source>
</evidence>
<evidence type="ECO:0000256" key="5">
    <source>
        <dbReference type="PROSITE-ProRule" id="PRU01240"/>
    </source>
</evidence>
<evidence type="ECO:0000313" key="7">
    <source>
        <dbReference type="EMBL" id="EKY27873.1"/>
    </source>
</evidence>
<dbReference type="EMBL" id="AMEZ01000029">
    <property type="protein sequence ID" value="EKY27873.1"/>
    <property type="molecule type" value="Genomic_DNA"/>
</dbReference>
<dbReference type="PANTHER" id="PTHR43806">
    <property type="entry name" value="PEPTIDASE S8"/>
    <property type="match status" value="1"/>
</dbReference>
<feature type="active site" description="Charge relay system" evidence="5">
    <location>
        <position position="117"/>
    </location>
</feature>
<evidence type="ECO:0000259" key="6">
    <source>
        <dbReference type="Pfam" id="PF00082"/>
    </source>
</evidence>
<protein>
    <submittedName>
        <fullName evidence="7">Peptidase, S8/S53 family</fullName>
    </submittedName>
</protein>
<dbReference type="SUPFAM" id="SSF52743">
    <property type="entry name" value="Subtilisin-like"/>
    <property type="match status" value="1"/>
</dbReference>
<dbReference type="STRING" id="545697.HMPREF0216_01118"/>
<organism evidence="7 8">
    <name type="scientific">Clostridium celatum DSM 1785</name>
    <dbReference type="NCBI Taxonomy" id="545697"/>
    <lineage>
        <taxon>Bacteria</taxon>
        <taxon>Bacillati</taxon>
        <taxon>Bacillota</taxon>
        <taxon>Clostridia</taxon>
        <taxon>Eubacteriales</taxon>
        <taxon>Clostridiaceae</taxon>
        <taxon>Clostridium</taxon>
    </lineage>
</organism>
<feature type="active site" description="Charge relay system" evidence="5">
    <location>
        <position position="342"/>
    </location>
</feature>
<evidence type="ECO:0000313" key="8">
    <source>
        <dbReference type="Proteomes" id="UP000010420"/>
    </source>
</evidence>
<sequence>MFSLSKKLDTNLRDILNNNDIEYYRVLIKYKTLQDSISKKISSYKGQIIRKIESCNIICAKLNSKSIYRLIEYPEIEFICLDEYFSLCGMSIPTANKIRISNKLNISGKGIGVGVIDSGVYPHRDLTYPSNRIITFIDLINGLPYPYDDNGHGTCTCGIIGGNGESSNKIYCGLAKEATIHCYKAFNKLGRGYASDVLFAIEDLISISKDFNIKVLCLPFESLNYNKFIYIAFDTLLKKAISNSLIPILPSGSNENVDSSIIGLALSKNCITVSGINTVSKPESYSYSSCGPTKKPRKPDFCAACVDVVSLNCNTSYISFKGNSKVFVPKLATSYKSFTGTSVAAAYVAGVCALLFEYNKDLSFDDVVALLKVASTPLDIPKNQQGNGVININKIINNEKHP</sequence>
<proteinExistence type="inferred from homology"/>
<dbReference type="AlphaFoldDB" id="L1QIT4"/>
<dbReference type="InterPro" id="IPR023827">
    <property type="entry name" value="Peptidase_S8_Asp-AS"/>
</dbReference>
<evidence type="ECO:0000256" key="2">
    <source>
        <dbReference type="ARBA" id="ARBA00022670"/>
    </source>
</evidence>
<keyword evidence="3 5" id="KW-0378">Hydrolase</keyword>
<dbReference type="InterPro" id="IPR036852">
    <property type="entry name" value="Peptidase_S8/S53_dom_sf"/>
</dbReference>
<dbReference type="PROSITE" id="PS00136">
    <property type="entry name" value="SUBTILASE_ASP"/>
    <property type="match status" value="1"/>
</dbReference>
<dbReference type="PATRIC" id="fig|545697.3.peg.1099"/>
<dbReference type="PROSITE" id="PS51892">
    <property type="entry name" value="SUBTILASE"/>
    <property type="match status" value="1"/>
</dbReference>